<dbReference type="InterPro" id="IPR012338">
    <property type="entry name" value="Beta-lactam/transpept-like"/>
</dbReference>
<evidence type="ECO:0000256" key="2">
    <source>
        <dbReference type="SAM" id="Phobius"/>
    </source>
</evidence>
<name>A0A9P3URH3_LYOSH</name>
<dbReference type="InterPro" id="IPR001466">
    <property type="entry name" value="Beta-lactam-related"/>
</dbReference>
<comment type="caution">
    <text evidence="4">The sequence shown here is derived from an EMBL/GenBank/DDBJ whole genome shotgun (WGS) entry which is preliminary data.</text>
</comment>
<evidence type="ECO:0000256" key="1">
    <source>
        <dbReference type="ARBA" id="ARBA00038215"/>
    </source>
</evidence>
<evidence type="ECO:0000313" key="4">
    <source>
        <dbReference type="EMBL" id="GLB41335.1"/>
    </source>
</evidence>
<feature type="domain" description="Beta-lactamase-related" evidence="3">
    <location>
        <begin position="149"/>
        <end position="482"/>
    </location>
</feature>
<keyword evidence="2" id="KW-1133">Transmembrane helix</keyword>
<keyword evidence="5" id="KW-1185">Reference proteome</keyword>
<keyword evidence="2" id="KW-0812">Transmembrane</keyword>
<dbReference type="Pfam" id="PF00144">
    <property type="entry name" value="Beta-lactamase"/>
    <property type="match status" value="1"/>
</dbReference>
<dbReference type="Gene3D" id="3.40.710.10">
    <property type="entry name" value="DD-peptidase/beta-lactamase superfamily"/>
    <property type="match status" value="1"/>
</dbReference>
<reference evidence="4" key="1">
    <citation type="submission" date="2022-07" db="EMBL/GenBank/DDBJ databases">
        <title>The genome of Lyophyllum shimeji provides insight into the initial evolution of ectomycorrhizal fungal genome.</title>
        <authorList>
            <person name="Kobayashi Y."/>
            <person name="Shibata T."/>
            <person name="Hirakawa H."/>
            <person name="Shigenobu S."/>
            <person name="Nishiyama T."/>
            <person name="Yamada A."/>
            <person name="Hasebe M."/>
            <person name="Kawaguchi M."/>
        </authorList>
    </citation>
    <scope>NUCLEOTIDE SEQUENCE</scope>
    <source>
        <strain evidence="4">AT787</strain>
    </source>
</reference>
<keyword evidence="2" id="KW-0472">Membrane</keyword>
<dbReference type="SUPFAM" id="SSF56601">
    <property type="entry name" value="beta-lactamase/transpeptidase-like"/>
    <property type="match status" value="1"/>
</dbReference>
<dbReference type="AlphaFoldDB" id="A0A9P3URH3"/>
<dbReference type="PANTHER" id="PTHR46825:SF15">
    <property type="entry name" value="BETA-LACTAMASE-RELATED DOMAIN-CONTAINING PROTEIN"/>
    <property type="match status" value="1"/>
</dbReference>
<dbReference type="OrthoDB" id="5946976at2759"/>
<dbReference type="PANTHER" id="PTHR46825">
    <property type="entry name" value="D-ALANYL-D-ALANINE-CARBOXYPEPTIDASE/ENDOPEPTIDASE AMPH"/>
    <property type="match status" value="1"/>
</dbReference>
<feature type="transmembrane region" description="Helical" evidence="2">
    <location>
        <begin position="58"/>
        <end position="78"/>
    </location>
</feature>
<comment type="similarity">
    <text evidence="1">Belongs to the peptidase S12 family.</text>
</comment>
<gene>
    <name evidence="4" type="ORF">LshimejAT787_0905500</name>
</gene>
<accession>A0A9P3URH3</accession>
<evidence type="ECO:0000313" key="5">
    <source>
        <dbReference type="Proteomes" id="UP001063166"/>
    </source>
</evidence>
<evidence type="ECO:0000259" key="3">
    <source>
        <dbReference type="Pfam" id="PF00144"/>
    </source>
</evidence>
<sequence>MCRSWNVLSGCRSCNAYKPAIANFCSVYSVQRTLTSLTAARTLLRSLLRDNYGRVGRFSVNTVALCGLVIGMLMASTLDLSHLHRLDPIAQLMQSGSSVMRAQAFLQILALLHLSTSACAQNVSNVLNPSTEAFINNVLAEWNSPGGFAVAVVRRDASGSWQVETKGYGTATLDGRKMTEKTRFSIASNSKLFTVLATGLLIHNETISPRLSWTSKIASLIPDWSLTDPVALKQLTISDAMSHRSGLPRHDFSYKLTDDAADVVEKLRHLRPSAEFRDVWQYSNMMYVLLSTLSERVLPSKTPFIQYVQQHILEPLGMNATTYSYPAANATGEFADGLTRQGINVTDDPFGNGTAIRRVPFFTLGAPDTTFIAGAGGITSNAVDLATWLKMLLLNGAHPDTNATVIPADVVDKAATGISVWSGQAQFPELSPVVYGGGQGRGTYRGHDLIEHGGDVQGHHSQVTRLPNDGLGVMVYSNDETYGPVTLEIIKYRLIDEALGLEPVDWNTRYKALVPQLIGSAPAPTPRPANATLPSAGLSALTGMYKNAGYGSFELCLVSDPPAASASAKCKTLAADAPRILPGAVTPGVPTFLAEWNSPWGSHVRLSHFTGNTFNLSLLSSFPTGNASEPFWTSDGTGSVMATAQFDAGGVGLAGIWGAGDGVPEPIGMTVRERAEVWFDRT</sequence>
<dbReference type="InterPro" id="IPR050491">
    <property type="entry name" value="AmpC-like"/>
</dbReference>
<organism evidence="4 5">
    <name type="scientific">Lyophyllum shimeji</name>
    <name type="common">Hon-shimeji</name>
    <name type="synonym">Tricholoma shimeji</name>
    <dbReference type="NCBI Taxonomy" id="47721"/>
    <lineage>
        <taxon>Eukaryota</taxon>
        <taxon>Fungi</taxon>
        <taxon>Dikarya</taxon>
        <taxon>Basidiomycota</taxon>
        <taxon>Agaricomycotina</taxon>
        <taxon>Agaricomycetes</taxon>
        <taxon>Agaricomycetidae</taxon>
        <taxon>Agaricales</taxon>
        <taxon>Tricholomatineae</taxon>
        <taxon>Lyophyllaceae</taxon>
        <taxon>Lyophyllum</taxon>
    </lineage>
</organism>
<dbReference type="Proteomes" id="UP001063166">
    <property type="component" value="Unassembled WGS sequence"/>
</dbReference>
<proteinExistence type="inferred from homology"/>
<dbReference type="EMBL" id="BRPK01000009">
    <property type="protein sequence ID" value="GLB41335.1"/>
    <property type="molecule type" value="Genomic_DNA"/>
</dbReference>
<protein>
    <submittedName>
        <fullName evidence="4">Beta-lactamase</fullName>
    </submittedName>
</protein>